<name>A0A8X6R428_NEPPI</name>
<feature type="signal peptide" evidence="2">
    <location>
        <begin position="1"/>
        <end position="17"/>
    </location>
</feature>
<keyword evidence="1" id="KW-0472">Membrane</keyword>
<keyword evidence="1" id="KW-1133">Transmembrane helix</keyword>
<evidence type="ECO:0000256" key="1">
    <source>
        <dbReference type="SAM" id="Phobius"/>
    </source>
</evidence>
<proteinExistence type="predicted"/>
<feature type="chain" id="PRO_5036486549" evidence="2">
    <location>
        <begin position="18"/>
        <end position="144"/>
    </location>
</feature>
<comment type="caution">
    <text evidence="3">The sequence shown here is derived from an EMBL/GenBank/DDBJ whole genome shotgun (WGS) entry which is preliminary data.</text>
</comment>
<sequence length="144" mass="16626">MFPILLFMLSFSALYTGLKYCDECSYYTNWSLFVLAVSVVGFVSILSRLVIIAMMQCVQYKICCIFELITLLSISLVPPMMLYEMTFLSEDEKYYLCEKFLFYAYSLQNSTVVITILALFLHLDVFYDIYVTWSPSACAGQRAT</sequence>
<feature type="transmembrane region" description="Helical" evidence="1">
    <location>
        <begin position="63"/>
        <end position="82"/>
    </location>
</feature>
<accession>A0A8X6R428</accession>
<evidence type="ECO:0000313" key="3">
    <source>
        <dbReference type="EMBL" id="GFU56897.1"/>
    </source>
</evidence>
<keyword evidence="4" id="KW-1185">Reference proteome</keyword>
<feature type="transmembrane region" description="Helical" evidence="1">
    <location>
        <begin position="102"/>
        <end position="123"/>
    </location>
</feature>
<organism evidence="3 4">
    <name type="scientific">Nephila pilipes</name>
    <name type="common">Giant wood spider</name>
    <name type="synonym">Nephila maculata</name>
    <dbReference type="NCBI Taxonomy" id="299642"/>
    <lineage>
        <taxon>Eukaryota</taxon>
        <taxon>Metazoa</taxon>
        <taxon>Ecdysozoa</taxon>
        <taxon>Arthropoda</taxon>
        <taxon>Chelicerata</taxon>
        <taxon>Arachnida</taxon>
        <taxon>Araneae</taxon>
        <taxon>Araneomorphae</taxon>
        <taxon>Entelegynae</taxon>
        <taxon>Araneoidea</taxon>
        <taxon>Nephilidae</taxon>
        <taxon>Nephila</taxon>
    </lineage>
</organism>
<reference evidence="3" key="1">
    <citation type="submission" date="2020-08" db="EMBL/GenBank/DDBJ databases">
        <title>Multicomponent nature underlies the extraordinary mechanical properties of spider dragline silk.</title>
        <authorList>
            <person name="Kono N."/>
            <person name="Nakamura H."/>
            <person name="Mori M."/>
            <person name="Yoshida Y."/>
            <person name="Ohtoshi R."/>
            <person name="Malay A.D."/>
            <person name="Moran D.A.P."/>
            <person name="Tomita M."/>
            <person name="Numata K."/>
            <person name="Arakawa K."/>
        </authorList>
    </citation>
    <scope>NUCLEOTIDE SEQUENCE</scope>
</reference>
<dbReference type="AlphaFoldDB" id="A0A8X6R428"/>
<keyword evidence="2" id="KW-0732">Signal</keyword>
<protein>
    <submittedName>
        <fullName evidence="3">Uncharacterized protein</fullName>
    </submittedName>
</protein>
<gene>
    <name evidence="3" type="ORF">NPIL_32631</name>
</gene>
<dbReference type="Proteomes" id="UP000887013">
    <property type="component" value="Unassembled WGS sequence"/>
</dbReference>
<evidence type="ECO:0000256" key="2">
    <source>
        <dbReference type="SAM" id="SignalP"/>
    </source>
</evidence>
<evidence type="ECO:0000313" key="4">
    <source>
        <dbReference type="Proteomes" id="UP000887013"/>
    </source>
</evidence>
<feature type="transmembrane region" description="Helical" evidence="1">
    <location>
        <begin position="31"/>
        <end position="51"/>
    </location>
</feature>
<dbReference type="EMBL" id="BMAW01039726">
    <property type="protein sequence ID" value="GFU56897.1"/>
    <property type="molecule type" value="Genomic_DNA"/>
</dbReference>
<keyword evidence="1" id="KW-0812">Transmembrane</keyword>